<dbReference type="AlphaFoldDB" id="E3FIU7"/>
<keyword evidence="2" id="KW-1185">Reference proteome</keyword>
<dbReference type="EMBL" id="CP002271">
    <property type="protein sequence ID" value="ADO67847.1"/>
    <property type="molecule type" value="Genomic_DNA"/>
</dbReference>
<reference evidence="1 2" key="1">
    <citation type="journal article" date="2011" name="Mol. Biol. Evol.">
        <title>Comparative genomic analysis of fruiting body formation in Myxococcales.</title>
        <authorList>
            <person name="Huntley S."/>
            <person name="Hamann N."/>
            <person name="Wegener-Feldbrugge S."/>
            <person name="Treuner-Lange A."/>
            <person name="Kube M."/>
            <person name="Reinhardt R."/>
            <person name="Klages S."/>
            <person name="Muller R."/>
            <person name="Ronning C.M."/>
            <person name="Nierman W.C."/>
            <person name="Sogaard-Andersen L."/>
        </authorList>
    </citation>
    <scope>NUCLEOTIDE SEQUENCE [LARGE SCALE GENOMIC DNA]</scope>
    <source>
        <strain evidence="1 2">DW4/3-1</strain>
    </source>
</reference>
<evidence type="ECO:0000313" key="2">
    <source>
        <dbReference type="Proteomes" id="UP000001351"/>
    </source>
</evidence>
<dbReference type="HOGENOM" id="CLU_2132030_0_0_7"/>
<name>E3FIU7_STIAD</name>
<gene>
    <name evidence="1" type="ordered locus">STAUR_0038</name>
</gene>
<proteinExistence type="predicted"/>
<accession>E3FIU7</accession>
<protein>
    <submittedName>
        <fullName evidence="1">Uncharacterized protein</fullName>
    </submittedName>
</protein>
<organism evidence="1 2">
    <name type="scientific">Stigmatella aurantiaca (strain DW4/3-1)</name>
    <dbReference type="NCBI Taxonomy" id="378806"/>
    <lineage>
        <taxon>Bacteria</taxon>
        <taxon>Pseudomonadati</taxon>
        <taxon>Myxococcota</taxon>
        <taxon>Myxococcia</taxon>
        <taxon>Myxococcales</taxon>
        <taxon>Cystobacterineae</taxon>
        <taxon>Archangiaceae</taxon>
        <taxon>Stigmatella</taxon>
    </lineage>
</organism>
<dbReference type="Proteomes" id="UP000001351">
    <property type="component" value="Chromosome"/>
</dbReference>
<dbReference type="STRING" id="378806.STAUR_0038"/>
<sequence length="113" mass="13278">MGWLENVIIENKEIENERLEVTNKDSLYFLGPHLTLRRCNVVLKVSARRLHVLGARFFDCTFEVKQELKNHQAWLRASLCMALRTPTRKSNPQARVRARSRRNSHTCFSVTIR</sequence>
<dbReference type="KEGG" id="sur:STAUR_0038"/>
<evidence type="ECO:0000313" key="1">
    <source>
        <dbReference type="EMBL" id="ADO67847.1"/>
    </source>
</evidence>